<comment type="caution">
    <text evidence="1">The sequence shown here is derived from an EMBL/GenBank/DDBJ whole genome shotgun (WGS) entry which is preliminary data.</text>
</comment>
<dbReference type="AlphaFoldDB" id="A0A5C4VPD0"/>
<dbReference type="RefSeq" id="WP_139624246.1">
    <property type="nucleotide sequence ID" value="NZ_VDMP01000026.1"/>
</dbReference>
<evidence type="ECO:0000313" key="1">
    <source>
        <dbReference type="EMBL" id="TNM37700.1"/>
    </source>
</evidence>
<gene>
    <name evidence="1" type="ORF">FHP29_18125</name>
</gene>
<dbReference type="Proteomes" id="UP000313231">
    <property type="component" value="Unassembled WGS sequence"/>
</dbReference>
<name>A0A5C4VPD0_9ACTN</name>
<proteinExistence type="predicted"/>
<sequence>MGELTCTLSALVFAELYDLLAKERTWRESLDDRLAELGYDGEWLGDASASYLAKWEYDAQYIDPASAEGYALSVEHAVLATWILAGLRNEGDSYQLSADLRDAVMKRLAVDAPSLAGHKPRSMAPIIRGWTLGLVAGTFDPSVPVVPAVFPQDEHITGAYKGLIEHVLHLGDLGETWPELVGTALYVRTGGLAEALRPAPPPPPNRGLSYSINTLVAESRRQVPMHIFSRLSSNFARWVGRRNVLTHVKPAEDGTTFADSAALVRTWDQIELTVTGITQFICQEVSLELFDAIPGALRTDPWDYLKREIQTEW</sequence>
<keyword evidence="2" id="KW-1185">Reference proteome</keyword>
<dbReference type="OrthoDB" id="4138616at2"/>
<dbReference type="EMBL" id="VDMP01000026">
    <property type="protein sequence ID" value="TNM37700.1"/>
    <property type="molecule type" value="Genomic_DNA"/>
</dbReference>
<accession>A0A5C4VPD0</accession>
<organism evidence="1 2">
    <name type="scientific">Nocardioides albidus</name>
    <dbReference type="NCBI Taxonomy" id="1517589"/>
    <lineage>
        <taxon>Bacteria</taxon>
        <taxon>Bacillati</taxon>
        <taxon>Actinomycetota</taxon>
        <taxon>Actinomycetes</taxon>
        <taxon>Propionibacteriales</taxon>
        <taxon>Nocardioidaceae</taxon>
        <taxon>Nocardioides</taxon>
    </lineage>
</organism>
<reference evidence="1 2" key="1">
    <citation type="journal article" date="2016" name="Int. J. Syst. Evol. Microbiol.">
        <title>Nocardioides albidus sp. nov., an actinobacterium isolated from garden soil.</title>
        <authorList>
            <person name="Singh H."/>
            <person name="Du J."/>
            <person name="Trinh H."/>
            <person name="Won K."/>
            <person name="Yang J.E."/>
            <person name="Yin C."/>
            <person name="Kook M."/>
            <person name="Yi T.H."/>
        </authorList>
    </citation>
    <scope>NUCLEOTIDE SEQUENCE [LARGE SCALE GENOMIC DNA]</scope>
    <source>
        <strain evidence="1 2">CCTCC AB 2015297</strain>
    </source>
</reference>
<protein>
    <submittedName>
        <fullName evidence="1">Uncharacterized protein</fullName>
    </submittedName>
</protein>
<evidence type="ECO:0000313" key="2">
    <source>
        <dbReference type="Proteomes" id="UP000313231"/>
    </source>
</evidence>